<accession>A0A3P7GSK9</accession>
<dbReference type="Proteomes" id="UP000274429">
    <property type="component" value="Unassembled WGS sequence"/>
</dbReference>
<sequence length="148" mass="16884">MQHRFSRYQSLRHSHSTSPSPLVKLTAVLFHLTFLHFACMLHSSSVVAMTSHFPRHPRGWGEGRERDFAHGESEEAVPLKHLPPTPPNYSSHSVDNHSSPFPVFCRTSQRTLSPLHSATNRCITFNATTPRMYDVVRPLPHPITPHYK</sequence>
<evidence type="ECO:0000313" key="1">
    <source>
        <dbReference type="EMBL" id="VDM24835.1"/>
    </source>
</evidence>
<name>A0A3P7GSK9_HYDTA</name>
<reference evidence="1 2" key="1">
    <citation type="submission" date="2018-11" db="EMBL/GenBank/DDBJ databases">
        <authorList>
            <consortium name="Pathogen Informatics"/>
        </authorList>
    </citation>
    <scope>NUCLEOTIDE SEQUENCE [LARGE SCALE GENOMIC DNA]</scope>
</reference>
<organism evidence="1 2">
    <name type="scientific">Hydatigena taeniaeformis</name>
    <name type="common">Feline tapeworm</name>
    <name type="synonym">Taenia taeniaeformis</name>
    <dbReference type="NCBI Taxonomy" id="6205"/>
    <lineage>
        <taxon>Eukaryota</taxon>
        <taxon>Metazoa</taxon>
        <taxon>Spiralia</taxon>
        <taxon>Lophotrochozoa</taxon>
        <taxon>Platyhelminthes</taxon>
        <taxon>Cestoda</taxon>
        <taxon>Eucestoda</taxon>
        <taxon>Cyclophyllidea</taxon>
        <taxon>Taeniidae</taxon>
        <taxon>Hydatigera</taxon>
    </lineage>
</organism>
<protein>
    <submittedName>
        <fullName evidence="1">Uncharacterized protein</fullName>
    </submittedName>
</protein>
<proteinExistence type="predicted"/>
<dbReference type="AlphaFoldDB" id="A0A3P7GSK9"/>
<evidence type="ECO:0000313" key="2">
    <source>
        <dbReference type="Proteomes" id="UP000274429"/>
    </source>
</evidence>
<keyword evidence="2" id="KW-1185">Reference proteome</keyword>
<gene>
    <name evidence="1" type="ORF">TTAC_LOCUS4395</name>
</gene>
<dbReference type="EMBL" id="UYWX01004311">
    <property type="protein sequence ID" value="VDM24835.1"/>
    <property type="molecule type" value="Genomic_DNA"/>
</dbReference>